<organism evidence="3 4">
    <name type="scientific">Hypericibacter adhaerens</name>
    <dbReference type="NCBI Taxonomy" id="2602016"/>
    <lineage>
        <taxon>Bacteria</taxon>
        <taxon>Pseudomonadati</taxon>
        <taxon>Pseudomonadota</taxon>
        <taxon>Alphaproteobacteria</taxon>
        <taxon>Rhodospirillales</taxon>
        <taxon>Dongiaceae</taxon>
        <taxon>Hypericibacter</taxon>
    </lineage>
</organism>
<evidence type="ECO:0000313" key="4">
    <source>
        <dbReference type="Proteomes" id="UP000325797"/>
    </source>
</evidence>
<dbReference type="AlphaFoldDB" id="A0A5J6N899"/>
<protein>
    <recommendedName>
        <fullName evidence="2">Heparinase II/III-like C-terminal domain-containing protein</fullName>
    </recommendedName>
</protein>
<gene>
    <name evidence="3" type="ORF">FRZ61_51500</name>
</gene>
<dbReference type="GO" id="GO:0030313">
    <property type="term" value="C:cell envelope"/>
    <property type="evidence" value="ECO:0007669"/>
    <property type="project" value="UniProtKB-SubCell"/>
</dbReference>
<evidence type="ECO:0000256" key="1">
    <source>
        <dbReference type="ARBA" id="ARBA00004196"/>
    </source>
</evidence>
<name>A0A5J6N899_9PROT</name>
<keyword evidence="4" id="KW-1185">Reference proteome</keyword>
<dbReference type="Proteomes" id="UP000325797">
    <property type="component" value="Chromosome"/>
</dbReference>
<dbReference type="InterPro" id="IPR008929">
    <property type="entry name" value="Chondroitin_lyas"/>
</dbReference>
<dbReference type="GO" id="GO:0016829">
    <property type="term" value="F:lyase activity"/>
    <property type="evidence" value="ECO:0007669"/>
    <property type="project" value="InterPro"/>
</dbReference>
<feature type="domain" description="Heparinase II/III-like C-terminal" evidence="2">
    <location>
        <begin position="335"/>
        <end position="568"/>
    </location>
</feature>
<dbReference type="KEGG" id="hadh:FRZ61_51500"/>
<dbReference type="EMBL" id="CP042582">
    <property type="protein sequence ID" value="QEX25203.1"/>
    <property type="molecule type" value="Genomic_DNA"/>
</dbReference>
<accession>A0A5J6N899</accession>
<sequence length="601" mass="64291">MAPGIDPFRRALRSPPAAAAPRNLASALHRALRLCAMPEGWLAGQLRYAILSRLPIPGPRGSDGAGAERLAAAGPGLWPGMPERGAALLAGEIELLGRKLPLPEPFWSFRPEGDRLMAELHGFAWLADLVAAGNAGIVRARELIDQWLTLPESRSRDLRHPAIAGRRLAAWLQSANRLLVGGDAGFDERLHRAVAEDATRLARLLPGGLCGGALIEATKGLLLASLVLPQGRRWEGPAMARLAAELDRQILPDGGQVERNPSRQLRVIRDLAEIEIAFARAGRPTTPALGAALRSLAPLIRLLQHGDSGLALFNGANEETAGLIETVLTAAGETPQAMTKAPHAGFQRLAAGRMVALVEAGRPAPPGFDGGAHAGTFAIEVSIGTERLITGCGAHAADADWAEALRATAAHSTLSIAHSDSSPLLPGDGLASRPGFVSCKREEEAGTLWLELSHDGYGPRFGLRHRRRLYMTAGGEELRGEDRVEPLNDSREERTEALPVTIRFHLHPDVQASLAQNGHTVLLRLASGAGWRLRIDGEGAAVALAESVYAGRRGRLRRSQQVVVETGYRGPESWVRWALTRELRKAEPLGRPDEDPPADLG</sequence>
<dbReference type="RefSeq" id="WP_151120482.1">
    <property type="nucleotide sequence ID" value="NZ_CP042582.1"/>
</dbReference>
<dbReference type="Gene3D" id="1.50.10.100">
    <property type="entry name" value="Chondroitin AC/alginate lyase"/>
    <property type="match status" value="1"/>
</dbReference>
<proteinExistence type="predicted"/>
<dbReference type="InterPro" id="IPR012480">
    <property type="entry name" value="Hepar_II_III_C"/>
</dbReference>
<dbReference type="OrthoDB" id="9787373at2"/>
<comment type="subcellular location">
    <subcellularLocation>
        <location evidence="1">Cell envelope</location>
    </subcellularLocation>
</comment>
<evidence type="ECO:0000259" key="2">
    <source>
        <dbReference type="Pfam" id="PF07940"/>
    </source>
</evidence>
<dbReference type="Pfam" id="PF07940">
    <property type="entry name" value="Hepar_II_III_C"/>
    <property type="match status" value="1"/>
</dbReference>
<dbReference type="Gene3D" id="2.70.98.70">
    <property type="match status" value="1"/>
</dbReference>
<evidence type="ECO:0000313" key="3">
    <source>
        <dbReference type="EMBL" id="QEX25203.1"/>
    </source>
</evidence>
<reference evidence="3 4" key="1">
    <citation type="submission" date="2019-08" db="EMBL/GenBank/DDBJ databases">
        <title>Hyperibacter terrae gen. nov., sp. nov. and Hyperibacter viscosus sp. nov., two new members in the family Rhodospirillaceae isolated from the rhizosphere of Hypericum perforatum.</title>
        <authorList>
            <person name="Noviana Z."/>
        </authorList>
    </citation>
    <scope>NUCLEOTIDE SEQUENCE [LARGE SCALE GENOMIC DNA]</scope>
    <source>
        <strain evidence="3 4">R5959</strain>
    </source>
</reference>